<keyword evidence="9 17" id="KW-0418">Kinase</keyword>
<dbReference type="GO" id="GO:0005524">
    <property type="term" value="F:ATP binding"/>
    <property type="evidence" value="ECO:0007669"/>
    <property type="project" value="UniProtKB-KW"/>
</dbReference>
<dbReference type="InterPro" id="IPR003594">
    <property type="entry name" value="HATPase_dom"/>
</dbReference>
<dbReference type="Pfam" id="PF02743">
    <property type="entry name" value="dCache_1"/>
    <property type="match status" value="1"/>
</dbReference>
<protein>
    <recommendedName>
        <fullName evidence="3">histidine kinase</fullName>
        <ecNumber evidence="3">2.7.13.3</ecNumber>
    </recommendedName>
</protein>
<keyword evidence="11 14" id="KW-1133">Transmembrane helix</keyword>
<dbReference type="Proteomes" id="UP000256977">
    <property type="component" value="Unassembled WGS sequence"/>
</dbReference>
<dbReference type="PANTHER" id="PTHR34220">
    <property type="entry name" value="SENSOR HISTIDINE KINASE YPDA"/>
    <property type="match status" value="1"/>
</dbReference>
<keyword evidence="7 14" id="KW-0812">Transmembrane</keyword>
<dbReference type="InterPro" id="IPR036890">
    <property type="entry name" value="HATPase_C_sf"/>
</dbReference>
<dbReference type="CDD" id="cd06225">
    <property type="entry name" value="HAMP"/>
    <property type="match status" value="1"/>
</dbReference>
<keyword evidence="12" id="KW-0902">Two-component regulatory system</keyword>
<evidence type="ECO:0000256" key="7">
    <source>
        <dbReference type="ARBA" id="ARBA00022692"/>
    </source>
</evidence>
<evidence type="ECO:0000256" key="1">
    <source>
        <dbReference type="ARBA" id="ARBA00000085"/>
    </source>
</evidence>
<evidence type="ECO:0000256" key="5">
    <source>
        <dbReference type="ARBA" id="ARBA00022553"/>
    </source>
</evidence>
<keyword evidence="8" id="KW-0547">Nucleotide-binding</keyword>
<feature type="transmembrane region" description="Helical" evidence="14">
    <location>
        <begin position="50"/>
        <end position="70"/>
    </location>
</feature>
<sequence length="606" mass="69731">MKCFFSCGTIRKLYVDTFSRQQDEYDYSERGESAHLLTRMFNNMKIQNKLFVTIAPLFLIGVIALTSVAYEAAKQSIVRQVRDSKQLLLQQVSEKLESINQSMLSVSNIYYLNPKVRDWLRSSPRSTEYEKYRALKQVIETVGDTGNYFEHLKYSTAFIGFNGAVYSSSSDEQGNYDFSEELSMQERITDKNKMYWSDTYLHHGKNVFSAVRYLRDIYTGEDLGLLVLDFEERLLFDAYKNLTGVQLMIVNDKGQILSARDESLVGQSIGEESYFLKLSPYTDGSFMADAEGENSLVTFRTVPQMNWFLIERTPVSVLLQDMNQIRNLIMFAAIAILIALFALSYYLSYRISAPLKRLVGSMQQAQSGDFNVSVSVDRTDEIGLLMKKYNTMLSRIDQLLTQVQQENELKRSAEIQALHSQINPHFLYNTLNSIRWMAKTNNVAMVNRMIISLVRLLRKSFRQDQERITFEEELQFLSDYIFIQKVRYGDKFDVVFHIEEEVKSCLTLHLLLQPLLENAIFHGIEPKDGNGLITVSAWLSDDQLWIEIEDDGVGMDPDQGRRGLGIRSVEQRIKLHFGEQYGMKLESSRGGGTKITIRIPAIKQNS</sequence>
<evidence type="ECO:0000256" key="2">
    <source>
        <dbReference type="ARBA" id="ARBA00004651"/>
    </source>
</evidence>
<dbReference type="Pfam" id="PF00672">
    <property type="entry name" value="HAMP"/>
    <property type="match status" value="1"/>
</dbReference>
<evidence type="ECO:0000256" key="4">
    <source>
        <dbReference type="ARBA" id="ARBA00022475"/>
    </source>
</evidence>
<dbReference type="Gene3D" id="6.10.340.10">
    <property type="match status" value="1"/>
</dbReference>
<keyword evidence="13 14" id="KW-0472">Membrane</keyword>
<comment type="caution">
    <text evidence="17">The sequence shown here is derived from an EMBL/GenBank/DDBJ whole genome shotgun (WGS) entry which is preliminary data.</text>
</comment>
<reference evidence="17 18" key="1">
    <citation type="submission" date="2018-07" db="EMBL/GenBank/DDBJ databases">
        <title>Genomic Encyclopedia of Type Strains, Phase III (KMG-III): the genomes of soil and plant-associated and newly described type strains.</title>
        <authorList>
            <person name="Whitman W."/>
        </authorList>
    </citation>
    <scope>NUCLEOTIDE SEQUENCE [LARGE SCALE GENOMIC DNA]</scope>
    <source>
        <strain evidence="17 18">CECT 7287</strain>
    </source>
</reference>
<dbReference type="InterPro" id="IPR003660">
    <property type="entry name" value="HAMP_dom"/>
</dbReference>
<evidence type="ECO:0000313" key="17">
    <source>
        <dbReference type="EMBL" id="RED55572.1"/>
    </source>
</evidence>
<dbReference type="SUPFAM" id="SSF158472">
    <property type="entry name" value="HAMP domain-like"/>
    <property type="match status" value="1"/>
</dbReference>
<dbReference type="Pfam" id="PF06580">
    <property type="entry name" value="His_kinase"/>
    <property type="match status" value="1"/>
</dbReference>
<feature type="domain" description="Histidine kinase" evidence="15">
    <location>
        <begin position="508"/>
        <end position="603"/>
    </location>
</feature>
<dbReference type="EMBL" id="QRDZ01000042">
    <property type="protein sequence ID" value="RED55572.1"/>
    <property type="molecule type" value="Genomic_DNA"/>
</dbReference>
<evidence type="ECO:0000256" key="8">
    <source>
        <dbReference type="ARBA" id="ARBA00022741"/>
    </source>
</evidence>
<keyword evidence="5" id="KW-0597">Phosphoprotein</keyword>
<dbReference type="Gene3D" id="3.30.450.20">
    <property type="entry name" value="PAS domain"/>
    <property type="match status" value="2"/>
</dbReference>
<feature type="transmembrane region" description="Helical" evidence="14">
    <location>
        <begin position="328"/>
        <end position="347"/>
    </location>
</feature>
<dbReference type="InterPro" id="IPR010559">
    <property type="entry name" value="Sig_transdc_His_kin_internal"/>
</dbReference>
<dbReference type="Gene3D" id="3.30.565.10">
    <property type="entry name" value="Histidine kinase-like ATPase, C-terminal domain"/>
    <property type="match status" value="1"/>
</dbReference>
<evidence type="ECO:0000256" key="3">
    <source>
        <dbReference type="ARBA" id="ARBA00012438"/>
    </source>
</evidence>
<evidence type="ECO:0000256" key="10">
    <source>
        <dbReference type="ARBA" id="ARBA00022840"/>
    </source>
</evidence>
<accession>A0A3D9I1C8</accession>
<evidence type="ECO:0000256" key="6">
    <source>
        <dbReference type="ARBA" id="ARBA00022679"/>
    </source>
</evidence>
<name>A0A3D9I1C8_9BACL</name>
<keyword evidence="10" id="KW-0067">ATP-binding</keyword>
<dbReference type="SUPFAM" id="SSF55874">
    <property type="entry name" value="ATPase domain of HSP90 chaperone/DNA topoisomerase II/histidine kinase"/>
    <property type="match status" value="1"/>
</dbReference>
<dbReference type="OrthoDB" id="9776552at2"/>
<dbReference type="GO" id="GO:0000155">
    <property type="term" value="F:phosphorelay sensor kinase activity"/>
    <property type="evidence" value="ECO:0007669"/>
    <property type="project" value="InterPro"/>
</dbReference>
<dbReference type="GO" id="GO:0005886">
    <property type="term" value="C:plasma membrane"/>
    <property type="evidence" value="ECO:0007669"/>
    <property type="project" value="UniProtKB-SubCell"/>
</dbReference>
<dbReference type="PROSITE" id="PS50109">
    <property type="entry name" value="HIS_KIN"/>
    <property type="match status" value="1"/>
</dbReference>
<keyword evidence="6" id="KW-0808">Transferase</keyword>
<evidence type="ECO:0000256" key="12">
    <source>
        <dbReference type="ARBA" id="ARBA00023012"/>
    </source>
</evidence>
<dbReference type="PROSITE" id="PS50885">
    <property type="entry name" value="HAMP"/>
    <property type="match status" value="1"/>
</dbReference>
<gene>
    <name evidence="17" type="ORF">DFP98_1426</name>
</gene>
<keyword evidence="18" id="KW-1185">Reference proteome</keyword>
<dbReference type="SMART" id="SM00387">
    <property type="entry name" value="HATPase_c"/>
    <property type="match status" value="1"/>
</dbReference>
<dbReference type="InterPro" id="IPR050640">
    <property type="entry name" value="Bact_2-comp_sensor_kinase"/>
</dbReference>
<evidence type="ECO:0000259" key="16">
    <source>
        <dbReference type="PROSITE" id="PS50885"/>
    </source>
</evidence>
<evidence type="ECO:0000256" key="11">
    <source>
        <dbReference type="ARBA" id="ARBA00022989"/>
    </source>
</evidence>
<dbReference type="InterPro" id="IPR033479">
    <property type="entry name" value="dCache_1"/>
</dbReference>
<dbReference type="EC" id="2.7.13.3" evidence="3"/>
<evidence type="ECO:0000256" key="14">
    <source>
        <dbReference type="SAM" id="Phobius"/>
    </source>
</evidence>
<keyword evidence="4" id="KW-1003">Cell membrane</keyword>
<comment type="subcellular location">
    <subcellularLocation>
        <location evidence="2">Cell membrane</location>
        <topology evidence="2">Multi-pass membrane protein</topology>
    </subcellularLocation>
</comment>
<dbReference type="Pfam" id="PF02518">
    <property type="entry name" value="HATPase_c"/>
    <property type="match status" value="1"/>
</dbReference>
<dbReference type="SMART" id="SM00304">
    <property type="entry name" value="HAMP"/>
    <property type="match status" value="1"/>
</dbReference>
<organism evidence="17 18">
    <name type="scientific">Cohnella phaseoli</name>
    <dbReference type="NCBI Taxonomy" id="456490"/>
    <lineage>
        <taxon>Bacteria</taxon>
        <taxon>Bacillati</taxon>
        <taxon>Bacillota</taxon>
        <taxon>Bacilli</taxon>
        <taxon>Bacillales</taxon>
        <taxon>Paenibacillaceae</taxon>
        <taxon>Cohnella</taxon>
    </lineage>
</organism>
<dbReference type="InterPro" id="IPR005467">
    <property type="entry name" value="His_kinase_dom"/>
</dbReference>
<dbReference type="PRINTS" id="PR00344">
    <property type="entry name" value="BCTRLSENSOR"/>
</dbReference>
<dbReference type="AlphaFoldDB" id="A0A3D9I1C8"/>
<comment type="catalytic activity">
    <reaction evidence="1">
        <text>ATP + protein L-histidine = ADP + protein N-phospho-L-histidine.</text>
        <dbReference type="EC" id="2.7.13.3"/>
    </reaction>
</comment>
<evidence type="ECO:0000256" key="13">
    <source>
        <dbReference type="ARBA" id="ARBA00023136"/>
    </source>
</evidence>
<evidence type="ECO:0000313" key="18">
    <source>
        <dbReference type="Proteomes" id="UP000256977"/>
    </source>
</evidence>
<feature type="domain" description="HAMP" evidence="16">
    <location>
        <begin position="349"/>
        <end position="401"/>
    </location>
</feature>
<evidence type="ECO:0000256" key="9">
    <source>
        <dbReference type="ARBA" id="ARBA00022777"/>
    </source>
</evidence>
<dbReference type="PANTHER" id="PTHR34220:SF7">
    <property type="entry name" value="SENSOR HISTIDINE KINASE YPDA"/>
    <property type="match status" value="1"/>
</dbReference>
<dbReference type="InterPro" id="IPR004358">
    <property type="entry name" value="Sig_transdc_His_kin-like_C"/>
</dbReference>
<evidence type="ECO:0000259" key="15">
    <source>
        <dbReference type="PROSITE" id="PS50109"/>
    </source>
</evidence>
<proteinExistence type="predicted"/>